<feature type="compositionally biased region" description="Basic residues" evidence="1">
    <location>
        <begin position="160"/>
        <end position="170"/>
    </location>
</feature>
<gene>
    <name evidence="2" type="ORF">AVDCRST_MAG52-3478</name>
</gene>
<feature type="region of interest" description="Disordered" evidence="1">
    <location>
        <begin position="74"/>
        <end position="143"/>
    </location>
</feature>
<sequence>AGRHPIGCPQCPQPPSTGGGRPVPHLRCPRAHRRRARLDAAVRPGLLAGRGADGLRRDRRLRRLPRTAGGAVGLRRCRTGGRQPHGRGRRLRRGHRQRAPADPGHRAGGGGRPAVRRRHGAGRVVGGDRRRGGDGALHPLRGHRLRVAVPRRWTAGAHRDGRRPRAHPAL</sequence>
<evidence type="ECO:0000256" key="1">
    <source>
        <dbReference type="SAM" id="MobiDB-lite"/>
    </source>
</evidence>
<name>A0A6J4JCR3_9ACTN</name>
<evidence type="ECO:0000313" key="2">
    <source>
        <dbReference type="EMBL" id="CAA9275608.1"/>
    </source>
</evidence>
<dbReference type="AlphaFoldDB" id="A0A6J4JCR3"/>
<proteinExistence type="predicted"/>
<reference evidence="2" key="1">
    <citation type="submission" date="2020-02" db="EMBL/GenBank/DDBJ databases">
        <authorList>
            <person name="Meier V. D."/>
        </authorList>
    </citation>
    <scope>NUCLEOTIDE SEQUENCE</scope>
    <source>
        <strain evidence="2">AVDCRST_MAG52</strain>
    </source>
</reference>
<feature type="non-terminal residue" evidence="2">
    <location>
        <position position="1"/>
    </location>
</feature>
<feature type="compositionally biased region" description="Basic residues" evidence="1">
    <location>
        <begin position="75"/>
        <end position="98"/>
    </location>
</feature>
<accession>A0A6J4JCR3</accession>
<protein>
    <submittedName>
        <fullName evidence="2">Uncharacterized protein</fullName>
    </submittedName>
</protein>
<organism evidence="2">
    <name type="scientific">uncultured Blastococcus sp</name>
    <dbReference type="NCBI Taxonomy" id="217144"/>
    <lineage>
        <taxon>Bacteria</taxon>
        <taxon>Bacillati</taxon>
        <taxon>Actinomycetota</taxon>
        <taxon>Actinomycetes</taxon>
        <taxon>Geodermatophilales</taxon>
        <taxon>Geodermatophilaceae</taxon>
        <taxon>Blastococcus</taxon>
        <taxon>environmental samples</taxon>
    </lineage>
</organism>
<feature type="non-terminal residue" evidence="2">
    <location>
        <position position="170"/>
    </location>
</feature>
<dbReference type="EMBL" id="CADCTN010000235">
    <property type="protein sequence ID" value="CAA9275608.1"/>
    <property type="molecule type" value="Genomic_DNA"/>
</dbReference>
<feature type="region of interest" description="Disordered" evidence="1">
    <location>
        <begin position="1"/>
        <end position="27"/>
    </location>
</feature>
<feature type="region of interest" description="Disordered" evidence="1">
    <location>
        <begin position="151"/>
        <end position="170"/>
    </location>
</feature>